<comment type="caution">
    <text evidence="1">The sequence shown here is derived from an EMBL/GenBank/DDBJ whole genome shotgun (WGS) entry which is preliminary data.</text>
</comment>
<organism evidence="1 2">
    <name type="scientific">Clostridium yunnanense</name>
    <dbReference type="NCBI Taxonomy" id="2800325"/>
    <lineage>
        <taxon>Bacteria</taxon>
        <taxon>Bacillati</taxon>
        <taxon>Bacillota</taxon>
        <taxon>Clostridia</taxon>
        <taxon>Eubacteriales</taxon>
        <taxon>Clostridiaceae</taxon>
        <taxon>Clostridium</taxon>
    </lineage>
</organism>
<name>A0ABS1ETW3_9CLOT</name>
<gene>
    <name evidence="1" type="ORF">JHL18_19515</name>
</gene>
<dbReference type="EMBL" id="JAENHN010000053">
    <property type="protein sequence ID" value="MBK1812813.1"/>
    <property type="molecule type" value="Genomic_DNA"/>
</dbReference>
<protein>
    <submittedName>
        <fullName evidence="1">Uncharacterized protein</fullName>
    </submittedName>
</protein>
<accession>A0ABS1ETW3</accession>
<evidence type="ECO:0000313" key="1">
    <source>
        <dbReference type="EMBL" id="MBK1812813.1"/>
    </source>
</evidence>
<evidence type="ECO:0000313" key="2">
    <source>
        <dbReference type="Proteomes" id="UP000596739"/>
    </source>
</evidence>
<proteinExistence type="predicted"/>
<reference evidence="2" key="1">
    <citation type="submission" date="2021-01" db="EMBL/GenBank/DDBJ databases">
        <title>Genome public.</title>
        <authorList>
            <person name="Liu C."/>
            <person name="Sun Q."/>
        </authorList>
    </citation>
    <scope>NUCLEOTIDE SEQUENCE [LARGE SCALE GENOMIC DNA]</scope>
    <source>
        <strain evidence="2">YIM B02505</strain>
    </source>
</reference>
<dbReference type="Proteomes" id="UP000596739">
    <property type="component" value="Unassembled WGS sequence"/>
</dbReference>
<sequence>MDKLLFGISGLPIWSGIKNINYASGINYISSIGLDANVIKLRKDLHHKYVVWVFF</sequence>
<keyword evidence="2" id="KW-1185">Reference proteome</keyword>